<dbReference type="GO" id="GO:0042110">
    <property type="term" value="P:T cell activation"/>
    <property type="evidence" value="ECO:0007669"/>
    <property type="project" value="TreeGrafter"/>
</dbReference>
<feature type="domain" description="Ig-like" evidence="3">
    <location>
        <begin position="54"/>
        <end position="142"/>
    </location>
</feature>
<dbReference type="GO" id="GO:1990782">
    <property type="term" value="F:protein tyrosine kinase binding"/>
    <property type="evidence" value="ECO:0007669"/>
    <property type="project" value="TreeGrafter"/>
</dbReference>
<dbReference type="PANTHER" id="PTHR11422:SF5">
    <property type="entry name" value="DIVERSE IMMUNOGLOBULIN DOMAIN-CONTAINING PROTEIN 1.1 ISOFORM X1-RELATED"/>
    <property type="match status" value="1"/>
</dbReference>
<gene>
    <name evidence="4" type="ORF">JOB18_038931</name>
</gene>
<name>A0AAV6RW12_SOLSE</name>
<protein>
    <submittedName>
        <fullName evidence="4">Titin isoform X1</fullName>
    </submittedName>
</protein>
<dbReference type="InterPro" id="IPR007110">
    <property type="entry name" value="Ig-like_dom"/>
</dbReference>
<dbReference type="AlphaFoldDB" id="A0AAV6RW12"/>
<evidence type="ECO:0000313" key="5">
    <source>
        <dbReference type="Proteomes" id="UP000693946"/>
    </source>
</evidence>
<evidence type="ECO:0000256" key="2">
    <source>
        <dbReference type="SAM" id="Phobius"/>
    </source>
</evidence>
<reference evidence="4 5" key="1">
    <citation type="journal article" date="2021" name="Sci. Rep.">
        <title>Chromosome anchoring in Senegalese sole (Solea senegalensis) reveals sex-associated markers and genome rearrangements in flatfish.</title>
        <authorList>
            <person name="Guerrero-Cozar I."/>
            <person name="Gomez-Garrido J."/>
            <person name="Berbel C."/>
            <person name="Martinez-Blanch J.F."/>
            <person name="Alioto T."/>
            <person name="Claros M.G."/>
            <person name="Gagnaire P.A."/>
            <person name="Manchado M."/>
        </authorList>
    </citation>
    <scope>NUCLEOTIDE SEQUENCE [LARGE SCALE GENOMIC DNA]</scope>
    <source>
        <strain evidence="4">Sse05_10M</strain>
    </source>
</reference>
<dbReference type="GO" id="GO:0045121">
    <property type="term" value="C:membrane raft"/>
    <property type="evidence" value="ECO:0007669"/>
    <property type="project" value="TreeGrafter"/>
</dbReference>
<sequence>MQVKLKTEENTHTERKSSHDRERHRMCRLEIIFMFVLQSQGLTGDSVSLFHRPGHEVLLPCDTWSAYGPSCSRIQWLHADRQLQTVTLVEKGNVVKSSVQAARLDLKPNCSLLISNNTAEDAGQYACRLDGDPQSDHSVFLNILTISPLEPDPGLKSSGDVTLQCSLLSRVGFSCGEKNLRWLDEAGNALFGESVDHRDECVSHLTVSRHQNTRYTCQFVDKNNKLKIEGDYPLVSKDHLHVIVAVAVAVALVLLLLVVSTVVLIKCRERSKRKDGLQTAIHLHEETETDVTYTTVTQISQRAPPVNKGKEEEPVTYSTVKTLVKAEVGDASLK</sequence>
<dbReference type="GO" id="GO:0035723">
    <property type="term" value="P:interleukin-15-mediated signaling pathway"/>
    <property type="evidence" value="ECO:0007669"/>
    <property type="project" value="TreeGrafter"/>
</dbReference>
<dbReference type="PROSITE" id="PS50835">
    <property type="entry name" value="IG_LIKE"/>
    <property type="match status" value="1"/>
</dbReference>
<organism evidence="4 5">
    <name type="scientific">Solea senegalensis</name>
    <name type="common">Senegalese sole</name>
    <dbReference type="NCBI Taxonomy" id="28829"/>
    <lineage>
        <taxon>Eukaryota</taxon>
        <taxon>Metazoa</taxon>
        <taxon>Chordata</taxon>
        <taxon>Craniata</taxon>
        <taxon>Vertebrata</taxon>
        <taxon>Euteleostomi</taxon>
        <taxon>Actinopterygii</taxon>
        <taxon>Neopterygii</taxon>
        <taxon>Teleostei</taxon>
        <taxon>Neoteleostei</taxon>
        <taxon>Acanthomorphata</taxon>
        <taxon>Carangaria</taxon>
        <taxon>Pleuronectiformes</taxon>
        <taxon>Pleuronectoidei</taxon>
        <taxon>Soleidae</taxon>
        <taxon>Solea</taxon>
    </lineage>
</organism>
<keyword evidence="2" id="KW-0812">Transmembrane</keyword>
<proteinExistence type="predicted"/>
<feature type="region of interest" description="Disordered" evidence="1">
    <location>
        <begin position="1"/>
        <end position="21"/>
    </location>
</feature>
<accession>A0AAV6RW12</accession>
<keyword evidence="2" id="KW-0472">Membrane</keyword>
<dbReference type="Proteomes" id="UP000693946">
    <property type="component" value="Linkage Group LG17"/>
</dbReference>
<feature type="transmembrane region" description="Helical" evidence="2">
    <location>
        <begin position="242"/>
        <end position="265"/>
    </location>
</feature>
<keyword evidence="5" id="KW-1185">Reference proteome</keyword>
<dbReference type="GO" id="GO:0070374">
    <property type="term" value="P:positive regulation of ERK1 and ERK2 cascade"/>
    <property type="evidence" value="ECO:0007669"/>
    <property type="project" value="TreeGrafter"/>
</dbReference>
<evidence type="ECO:0000313" key="4">
    <source>
        <dbReference type="EMBL" id="KAG7509259.1"/>
    </source>
</evidence>
<dbReference type="PANTHER" id="PTHR11422">
    <property type="entry name" value="T-CELL SURFACE GLYCOPROTEIN CD4"/>
    <property type="match status" value="1"/>
</dbReference>
<dbReference type="Pfam" id="PF07686">
    <property type="entry name" value="V-set"/>
    <property type="match status" value="1"/>
</dbReference>
<dbReference type="GO" id="GO:0042289">
    <property type="term" value="F:MHC class II protein binding"/>
    <property type="evidence" value="ECO:0007669"/>
    <property type="project" value="TreeGrafter"/>
</dbReference>
<keyword evidence="2" id="KW-1133">Transmembrane helix</keyword>
<dbReference type="CDD" id="cd00096">
    <property type="entry name" value="Ig"/>
    <property type="match status" value="1"/>
</dbReference>
<comment type="caution">
    <text evidence="4">The sequence shown here is derived from an EMBL/GenBank/DDBJ whole genome shotgun (WGS) entry which is preliminary data.</text>
</comment>
<evidence type="ECO:0000256" key="1">
    <source>
        <dbReference type="SAM" id="MobiDB-lite"/>
    </source>
</evidence>
<dbReference type="InterPro" id="IPR013106">
    <property type="entry name" value="Ig_V-set"/>
</dbReference>
<dbReference type="GO" id="GO:0009897">
    <property type="term" value="C:external side of plasma membrane"/>
    <property type="evidence" value="ECO:0007669"/>
    <property type="project" value="TreeGrafter"/>
</dbReference>
<evidence type="ECO:0000259" key="3">
    <source>
        <dbReference type="PROSITE" id="PS50835"/>
    </source>
</evidence>
<dbReference type="EMBL" id="JAGKHQ010000009">
    <property type="protein sequence ID" value="KAG7509259.1"/>
    <property type="molecule type" value="Genomic_DNA"/>
</dbReference>